<evidence type="ECO:0000313" key="1">
    <source>
        <dbReference type="EMBL" id="MPA77595.1"/>
    </source>
</evidence>
<reference evidence="1" key="1">
    <citation type="submission" date="2019-08" db="EMBL/GenBank/DDBJ databases">
        <title>Reference gene set and small RNA set construction with multiple tissues from Davidia involucrata Baill.</title>
        <authorList>
            <person name="Yang H."/>
            <person name="Zhou C."/>
            <person name="Li G."/>
            <person name="Wang J."/>
            <person name="Gao P."/>
            <person name="Wang M."/>
            <person name="Wang R."/>
            <person name="Zhao Y."/>
        </authorList>
    </citation>
    <scope>NUCLEOTIDE SEQUENCE</scope>
    <source>
        <tissue evidence="1">Mixed with DoveR01_LX</tissue>
    </source>
</reference>
<protein>
    <submittedName>
        <fullName evidence="1">Putative charged multivesicular body protein 7</fullName>
    </submittedName>
</protein>
<dbReference type="GO" id="GO:0006900">
    <property type="term" value="P:vesicle budding from membrane"/>
    <property type="evidence" value="ECO:0007669"/>
    <property type="project" value="TreeGrafter"/>
</dbReference>
<name>A0A5B7C9P3_DAVIN</name>
<gene>
    <name evidence="1" type="ORF">Din_047036</name>
</gene>
<dbReference type="InterPro" id="IPR005024">
    <property type="entry name" value="Snf7_fam"/>
</dbReference>
<dbReference type="PANTHER" id="PTHR22761">
    <property type="entry name" value="CHARGED MULTIVESICULAR BODY PROTEIN"/>
    <property type="match status" value="1"/>
</dbReference>
<dbReference type="EMBL" id="GHES01047036">
    <property type="protein sequence ID" value="MPA77595.1"/>
    <property type="molecule type" value="Transcribed_RNA"/>
</dbReference>
<dbReference type="Gene3D" id="6.10.140.1230">
    <property type="match status" value="1"/>
</dbReference>
<organism evidence="1">
    <name type="scientific">Davidia involucrata</name>
    <name type="common">Dove tree</name>
    <dbReference type="NCBI Taxonomy" id="16924"/>
    <lineage>
        <taxon>Eukaryota</taxon>
        <taxon>Viridiplantae</taxon>
        <taxon>Streptophyta</taxon>
        <taxon>Embryophyta</taxon>
        <taxon>Tracheophyta</taxon>
        <taxon>Spermatophyta</taxon>
        <taxon>Magnoliopsida</taxon>
        <taxon>eudicotyledons</taxon>
        <taxon>Gunneridae</taxon>
        <taxon>Pentapetalae</taxon>
        <taxon>asterids</taxon>
        <taxon>Cornales</taxon>
        <taxon>Nyssaceae</taxon>
        <taxon>Davidia</taxon>
    </lineage>
</organism>
<dbReference type="GO" id="GO:0009898">
    <property type="term" value="C:cytoplasmic side of plasma membrane"/>
    <property type="evidence" value="ECO:0007669"/>
    <property type="project" value="TreeGrafter"/>
</dbReference>
<dbReference type="PANTHER" id="PTHR22761:SF7">
    <property type="entry name" value="SNF7 FAMILY PROTEIN"/>
    <property type="match status" value="1"/>
</dbReference>
<dbReference type="GO" id="GO:0032511">
    <property type="term" value="P:late endosome to vacuole transport via multivesicular body sorting pathway"/>
    <property type="evidence" value="ECO:0007669"/>
    <property type="project" value="TreeGrafter"/>
</dbReference>
<proteinExistence type="predicted"/>
<dbReference type="GO" id="GO:0000815">
    <property type="term" value="C:ESCRT III complex"/>
    <property type="evidence" value="ECO:0007669"/>
    <property type="project" value="TreeGrafter"/>
</dbReference>
<dbReference type="Pfam" id="PF03357">
    <property type="entry name" value="Snf7"/>
    <property type="match status" value="1"/>
</dbReference>
<sequence>MNTASSSSRSVGEFITKEVPDWDDEVKASARFKAFSGQRSDWDAKYEFWRDLIFKVARHLGLFLIRPSEVKNIWFNRQGLTPLCLDHVLLEMYNAGDIGRSGDLADPRSGRLSWIFRKLIHLGGLSRSSTPENIVEDHLILLALLKDKAVEIVKVLSENHWTSSCVITMRKFQDICGGSKEAYAVLSYLSGCRKAQYLEINRKEFIEGVKVSLSPAAVSGITSLDYDVLHLIWTAEKLQQQLDVIDQRCETLRNSALASLKSGNKKVALRHARELKLASESREKCTTLLNRVEEVLKIIADAESSRKVSEAIQIGARAIKENSISVEEVQHCLQELDESIDSQKQVEKVLESTPSCTGIEDEDIEDELSKLELEVGRESSQVAIPEVGLDGEVGEAEGPESAALLGDALSKLRVTDGAVAVVE</sequence>
<dbReference type="Pfam" id="PF25880">
    <property type="entry name" value="WHD_CHMP7_1st"/>
    <property type="match status" value="1"/>
</dbReference>
<dbReference type="AlphaFoldDB" id="A0A5B7C9P3"/>
<accession>A0A5B7C9P3</accession>
<dbReference type="GO" id="GO:0005771">
    <property type="term" value="C:multivesicular body"/>
    <property type="evidence" value="ECO:0007669"/>
    <property type="project" value="TreeGrafter"/>
</dbReference>